<dbReference type="Proteomes" id="UP000245678">
    <property type="component" value="Unassembled WGS sequence"/>
</dbReference>
<evidence type="ECO:0000313" key="1">
    <source>
        <dbReference type="EMBL" id="PWK79739.1"/>
    </source>
</evidence>
<proteinExistence type="predicted"/>
<reference evidence="1 2" key="1">
    <citation type="submission" date="2018-05" db="EMBL/GenBank/DDBJ databases">
        <title>Genomic Encyclopedia of Archaeal and Bacterial Type Strains, Phase II (KMG-II): from individual species to whole genera.</title>
        <authorList>
            <person name="Goeker M."/>
        </authorList>
    </citation>
    <scope>NUCLEOTIDE SEQUENCE [LARGE SCALE GENOMIC DNA]</scope>
    <source>
        <strain evidence="1 2">DSM 19975</strain>
    </source>
</reference>
<sequence>MNNLSISDQLVIFSRYIGQQVLVSSKLNDNISTGTLSGIKSDAIAITIDGISRWIPLYDNFRLCEIRLLLKPLRKQTDDIKATANSLLNQAFITAYYQQLGYDVPVFISPGHPYNDGTLTNLTWLIIVQLPKFINRIHCFTPLIRCS</sequence>
<gene>
    <name evidence="1" type="ORF">LX99_00199</name>
</gene>
<accession>A0A316HEU1</accession>
<comment type="caution">
    <text evidence="1">The sequence shown here is derived from an EMBL/GenBank/DDBJ whole genome shotgun (WGS) entry which is preliminary data.</text>
</comment>
<dbReference type="AlphaFoldDB" id="A0A316HEU1"/>
<protein>
    <submittedName>
        <fullName evidence="1">Uncharacterized protein</fullName>
    </submittedName>
</protein>
<evidence type="ECO:0000313" key="2">
    <source>
        <dbReference type="Proteomes" id="UP000245678"/>
    </source>
</evidence>
<keyword evidence="2" id="KW-1185">Reference proteome</keyword>
<dbReference type="RefSeq" id="WP_109605601.1">
    <property type="nucleotide sequence ID" value="NZ_QGHA01000001.1"/>
</dbReference>
<name>A0A316HEU1_9SPHI</name>
<organism evidence="1 2">
    <name type="scientific">Mucilaginibacter oryzae</name>
    <dbReference type="NCBI Taxonomy" id="468058"/>
    <lineage>
        <taxon>Bacteria</taxon>
        <taxon>Pseudomonadati</taxon>
        <taxon>Bacteroidota</taxon>
        <taxon>Sphingobacteriia</taxon>
        <taxon>Sphingobacteriales</taxon>
        <taxon>Sphingobacteriaceae</taxon>
        <taxon>Mucilaginibacter</taxon>
    </lineage>
</organism>
<dbReference type="EMBL" id="QGHA01000001">
    <property type="protein sequence ID" value="PWK79739.1"/>
    <property type="molecule type" value="Genomic_DNA"/>
</dbReference>